<proteinExistence type="predicted"/>
<dbReference type="EMBL" id="CP040089">
    <property type="protein sequence ID" value="QGA80260.1"/>
    <property type="molecule type" value="Genomic_DNA"/>
</dbReference>
<evidence type="ECO:0000313" key="3">
    <source>
        <dbReference type="Proteomes" id="UP000377803"/>
    </source>
</evidence>
<accession>A0A5Q0UGC6</accession>
<reference evidence="3" key="1">
    <citation type="submission" date="2019-05" db="EMBL/GenBank/DDBJ databases">
        <title>Candidatus Nanohalobium constans, a novel model system to study the DPANN nano-sized archaea: genomic and physiological characterization of a nanoarchaeon co-cultured with its chitinotrophic host.</title>
        <authorList>
            <person name="La Cono V."/>
            <person name="Arcadi E."/>
            <person name="Crisafi F."/>
            <person name="Denaro R."/>
            <person name="La Spada G."/>
            <person name="Messina E."/>
            <person name="Smedile F."/>
            <person name="Toshchakov S.V."/>
            <person name="Shevchenko M.A."/>
            <person name="Golyshin P.N."/>
            <person name="Golyshina O.V."/>
            <person name="Ferrer M."/>
            <person name="Rohde M."/>
            <person name="Mushegian A."/>
            <person name="Sorokin D.Y."/>
            <person name="Giuliano L."/>
            <person name="Yakimov M.M."/>
        </authorList>
    </citation>
    <scope>NUCLEOTIDE SEQUENCE [LARGE SCALE GENOMIC DNA]</scope>
    <source>
        <strain evidence="3">LC1Nh</strain>
    </source>
</reference>
<evidence type="ECO:0000313" key="2">
    <source>
        <dbReference type="EMBL" id="QGA80260.1"/>
    </source>
</evidence>
<name>A0A5Q0UGC6_9ARCH</name>
<protein>
    <submittedName>
        <fullName evidence="2">Uncharacterized protein</fullName>
    </submittedName>
</protein>
<gene>
    <name evidence="2" type="ORF">LC1Nh_0359</name>
</gene>
<keyword evidence="1" id="KW-0812">Transmembrane</keyword>
<dbReference type="Proteomes" id="UP000377803">
    <property type="component" value="Chromosome"/>
</dbReference>
<feature type="transmembrane region" description="Helical" evidence="1">
    <location>
        <begin position="12"/>
        <end position="31"/>
    </location>
</feature>
<dbReference type="RefSeq" id="WP_153549998.1">
    <property type="nucleotide sequence ID" value="NZ_CP040089.1"/>
</dbReference>
<evidence type="ECO:0000256" key="1">
    <source>
        <dbReference type="SAM" id="Phobius"/>
    </source>
</evidence>
<keyword evidence="3" id="KW-1185">Reference proteome</keyword>
<dbReference type="KEGG" id="ncon:LC1Nh_0359"/>
<keyword evidence="1" id="KW-0472">Membrane</keyword>
<dbReference type="AlphaFoldDB" id="A0A5Q0UGC6"/>
<organism evidence="2 3">
    <name type="scientific">Candidatus Nanohalobium constans</name>
    <dbReference type="NCBI Taxonomy" id="2565781"/>
    <lineage>
        <taxon>Archaea</taxon>
        <taxon>Candidatus Nanohalarchaeota</taxon>
        <taxon>Candidatus Nanohalobia</taxon>
        <taxon>Candidatus Nanohalobiales</taxon>
        <taxon>Candidatus Nanohalobiaceae</taxon>
        <taxon>Candidatus Nanohalobium</taxon>
    </lineage>
</organism>
<keyword evidence="1" id="KW-1133">Transmembrane helix</keyword>
<dbReference type="GeneID" id="42364742"/>
<sequence length="259" mass="27550">MGSSKGQSAVEYLTTYGWMVLVLTVAGSAVFTTVSPGCQVSVQAGPASSLTASESGLEEGNTLSVILRNSESSLIEIRSVKLEGRQESAKNTQIPVGEEKKYEVTSVKPSGECQEYDMTLAYSTQNLPNLEQKFTVRGKFTLPQIIVEKLFVAGDTIEEIETRETVLPTGNNTMCFGDDCGTTEGGELTGSEQYLNISGDSMQGPLNTDALNANCYGDLCSSTQTSDLGYVSSQNNTLNGTLNVTEVKPIQNLCVGGTC</sequence>